<name>A0ABX1GHM7_9GAMM</name>
<dbReference type="Gene3D" id="3.90.1200.10">
    <property type="match status" value="1"/>
</dbReference>
<protein>
    <submittedName>
        <fullName evidence="3">Phosphotransferase family protein</fullName>
    </submittedName>
</protein>
<evidence type="ECO:0000259" key="1">
    <source>
        <dbReference type="Pfam" id="PF01636"/>
    </source>
</evidence>
<sequence>MSPKQQFEQLLESTLRRQIPDFEALLDCRQLTAGASQETYRITYRDAKGETTLALRRAQPTSGSESSVGGISLASEARLFNLAKHYGIPSPTVVYELQAEDGLGAGFIMNWLEGETLGHRINRNSEFKDIRPQLAHRCGEILGRIHAIDWRKEKLDQFLTITDTKTLIQEVWDTYQNLNIPLPMVDYTARWLLENLPNQQRTTLVHSDFRNGNLMVNPQGIEAVLDWELAHIGDPIQDLGWLCVNSWRFGNRELTVGGFGHLDDLLAGYEKETGIAITAQEVLFWQVYGSFWWSVGTLSMAQTWRTGETPSLERPVIGRRSSEAQMDCVNLLIPGEFTLPEASAELDHGTQLPMPAELLASVATFLKSSATDNMLPHDQFLAKVAANSLSIAQREFQYAPKLEQEEKQRLVALTGLNADLDTLRWRLVEMLRDGVALNTQGLSEHLRTTVAGRLFIDQPKYSALQA</sequence>
<dbReference type="PANTHER" id="PTHR21310">
    <property type="entry name" value="AMINOGLYCOSIDE PHOSPHOTRANSFERASE-RELATED-RELATED"/>
    <property type="match status" value="1"/>
</dbReference>
<dbReference type="Proteomes" id="UP000765845">
    <property type="component" value="Unassembled WGS sequence"/>
</dbReference>
<comment type="caution">
    <text evidence="3">The sequence shown here is derived from an EMBL/GenBank/DDBJ whole genome shotgun (WGS) entry which is preliminary data.</text>
</comment>
<dbReference type="CDD" id="cd05154">
    <property type="entry name" value="ACAD10_11_N-like"/>
    <property type="match status" value="1"/>
</dbReference>
<proteinExistence type="predicted"/>
<feature type="domain" description="DUF6285" evidence="2">
    <location>
        <begin position="376"/>
        <end position="461"/>
    </location>
</feature>
<reference evidence="3 4" key="1">
    <citation type="submission" date="2020-04" db="EMBL/GenBank/DDBJ databases">
        <authorList>
            <person name="Yoon J."/>
        </authorList>
    </citation>
    <scope>NUCLEOTIDE SEQUENCE [LARGE SCALE GENOMIC DNA]</scope>
    <source>
        <strain evidence="3 4">KMU-166</strain>
    </source>
</reference>
<dbReference type="Gene3D" id="3.30.200.20">
    <property type="entry name" value="Phosphorylase Kinase, domain 1"/>
    <property type="match status" value="1"/>
</dbReference>
<evidence type="ECO:0000259" key="2">
    <source>
        <dbReference type="Pfam" id="PF19802"/>
    </source>
</evidence>
<gene>
    <name evidence="3" type="ORF">HCU74_15025</name>
</gene>
<dbReference type="InterPro" id="IPR002575">
    <property type="entry name" value="Aminoglycoside_PTrfase"/>
</dbReference>
<dbReference type="InterPro" id="IPR041726">
    <property type="entry name" value="ACAD10_11_N"/>
</dbReference>
<accession>A0ABX1GHM7</accession>
<dbReference type="EMBL" id="JAAWWK010000005">
    <property type="protein sequence ID" value="NKI18724.1"/>
    <property type="molecule type" value="Genomic_DNA"/>
</dbReference>
<dbReference type="SUPFAM" id="SSF56112">
    <property type="entry name" value="Protein kinase-like (PK-like)"/>
    <property type="match status" value="1"/>
</dbReference>
<dbReference type="InterPro" id="IPR011009">
    <property type="entry name" value="Kinase-like_dom_sf"/>
</dbReference>
<evidence type="ECO:0000313" key="4">
    <source>
        <dbReference type="Proteomes" id="UP000765845"/>
    </source>
</evidence>
<keyword evidence="4" id="KW-1185">Reference proteome</keyword>
<organism evidence="3 4">
    <name type="scientific">Spongiibacter thalassae</name>
    <dbReference type="NCBI Taxonomy" id="2721624"/>
    <lineage>
        <taxon>Bacteria</taxon>
        <taxon>Pseudomonadati</taxon>
        <taxon>Pseudomonadota</taxon>
        <taxon>Gammaproteobacteria</taxon>
        <taxon>Cellvibrionales</taxon>
        <taxon>Spongiibacteraceae</taxon>
        <taxon>Spongiibacter</taxon>
    </lineage>
</organism>
<dbReference type="Pfam" id="PF01636">
    <property type="entry name" value="APH"/>
    <property type="match status" value="1"/>
</dbReference>
<dbReference type="PANTHER" id="PTHR21310:SF57">
    <property type="entry name" value="BLR2944 PROTEIN"/>
    <property type="match status" value="1"/>
</dbReference>
<dbReference type="InterPro" id="IPR046252">
    <property type="entry name" value="DUF6285"/>
</dbReference>
<dbReference type="Pfam" id="PF19802">
    <property type="entry name" value="DUF6285"/>
    <property type="match status" value="1"/>
</dbReference>
<evidence type="ECO:0000313" key="3">
    <source>
        <dbReference type="EMBL" id="NKI18724.1"/>
    </source>
</evidence>
<dbReference type="RefSeq" id="WP_168451235.1">
    <property type="nucleotide sequence ID" value="NZ_JAAWWK010000005.1"/>
</dbReference>
<feature type="domain" description="Aminoglycoside phosphotransferase" evidence="1">
    <location>
        <begin position="28"/>
        <end position="269"/>
    </location>
</feature>
<dbReference type="InterPro" id="IPR051678">
    <property type="entry name" value="AGP_Transferase"/>
</dbReference>